<protein>
    <submittedName>
        <fullName evidence="1">Uncharacterized protein</fullName>
    </submittedName>
</protein>
<gene>
    <name evidence="1" type="ORF">PECUL_23A059750</name>
</gene>
<reference evidence="1" key="1">
    <citation type="submission" date="2022-03" db="EMBL/GenBank/DDBJ databases">
        <authorList>
            <person name="Alioto T."/>
            <person name="Alioto T."/>
            <person name="Gomez Garrido J."/>
        </authorList>
    </citation>
    <scope>NUCLEOTIDE SEQUENCE</scope>
</reference>
<accession>A0AAD1RZ75</accession>
<feature type="non-terminal residue" evidence="1">
    <location>
        <position position="1"/>
    </location>
</feature>
<proteinExistence type="predicted"/>
<organism evidence="1 2">
    <name type="scientific">Pelobates cultripes</name>
    <name type="common">Western spadefoot toad</name>
    <dbReference type="NCBI Taxonomy" id="61616"/>
    <lineage>
        <taxon>Eukaryota</taxon>
        <taxon>Metazoa</taxon>
        <taxon>Chordata</taxon>
        <taxon>Craniata</taxon>
        <taxon>Vertebrata</taxon>
        <taxon>Euteleostomi</taxon>
        <taxon>Amphibia</taxon>
        <taxon>Batrachia</taxon>
        <taxon>Anura</taxon>
        <taxon>Pelobatoidea</taxon>
        <taxon>Pelobatidae</taxon>
        <taxon>Pelobates</taxon>
    </lineage>
</organism>
<keyword evidence="2" id="KW-1185">Reference proteome</keyword>
<sequence length="69" mass="7903">KLKKLTLKNLLESHGRTASNQPCRELKVELVEIDQTTTMSEPIFGRDYHCMALILLPTLFLKCSTRSQL</sequence>
<evidence type="ECO:0000313" key="2">
    <source>
        <dbReference type="Proteomes" id="UP001295444"/>
    </source>
</evidence>
<dbReference type="AlphaFoldDB" id="A0AAD1RZ75"/>
<feature type="non-terminal residue" evidence="1">
    <location>
        <position position="69"/>
    </location>
</feature>
<name>A0AAD1RZ75_PELCU</name>
<evidence type="ECO:0000313" key="1">
    <source>
        <dbReference type="EMBL" id="CAH2284070.1"/>
    </source>
</evidence>
<dbReference type="Proteomes" id="UP001295444">
    <property type="component" value="Chromosome 04"/>
</dbReference>
<dbReference type="EMBL" id="OW240915">
    <property type="protein sequence ID" value="CAH2284070.1"/>
    <property type="molecule type" value="Genomic_DNA"/>
</dbReference>